<keyword evidence="2" id="KW-1185">Reference proteome</keyword>
<protein>
    <submittedName>
        <fullName evidence="1">Uncharacterized protein</fullName>
    </submittedName>
</protein>
<comment type="caution">
    <text evidence="1">The sequence shown here is derived from an EMBL/GenBank/DDBJ whole genome shotgun (WGS) entry which is preliminary data.</text>
</comment>
<gene>
    <name evidence="1" type="ORF">CDAR_301791</name>
</gene>
<organism evidence="1 2">
    <name type="scientific">Caerostris darwini</name>
    <dbReference type="NCBI Taxonomy" id="1538125"/>
    <lineage>
        <taxon>Eukaryota</taxon>
        <taxon>Metazoa</taxon>
        <taxon>Ecdysozoa</taxon>
        <taxon>Arthropoda</taxon>
        <taxon>Chelicerata</taxon>
        <taxon>Arachnida</taxon>
        <taxon>Araneae</taxon>
        <taxon>Araneomorphae</taxon>
        <taxon>Entelegynae</taxon>
        <taxon>Araneoidea</taxon>
        <taxon>Araneidae</taxon>
        <taxon>Caerostris</taxon>
    </lineage>
</organism>
<proteinExistence type="predicted"/>
<dbReference type="AlphaFoldDB" id="A0AAV4VFF6"/>
<dbReference type="EMBL" id="BPLQ01012845">
    <property type="protein sequence ID" value="GIY68220.1"/>
    <property type="molecule type" value="Genomic_DNA"/>
</dbReference>
<reference evidence="1 2" key="1">
    <citation type="submission" date="2021-06" db="EMBL/GenBank/DDBJ databases">
        <title>Caerostris darwini draft genome.</title>
        <authorList>
            <person name="Kono N."/>
            <person name="Arakawa K."/>
        </authorList>
    </citation>
    <scope>NUCLEOTIDE SEQUENCE [LARGE SCALE GENOMIC DNA]</scope>
</reference>
<evidence type="ECO:0000313" key="1">
    <source>
        <dbReference type="EMBL" id="GIY68220.1"/>
    </source>
</evidence>
<name>A0AAV4VFF6_9ARAC</name>
<evidence type="ECO:0000313" key="2">
    <source>
        <dbReference type="Proteomes" id="UP001054837"/>
    </source>
</evidence>
<accession>A0AAV4VFF6</accession>
<sequence>MRPSCMHYYPSRKTAAPLILKCPTKPYPKKVLTRGDRREKQSWHSTPNAPDIPLTLYQFSANQSASPPQSWKTL</sequence>
<dbReference type="Proteomes" id="UP001054837">
    <property type="component" value="Unassembled WGS sequence"/>
</dbReference>